<dbReference type="AlphaFoldDB" id="A0A3E2TAJ5"/>
<feature type="transmembrane region" description="Helical" evidence="8">
    <location>
        <begin position="196"/>
        <end position="215"/>
    </location>
</feature>
<keyword evidence="6 8" id="KW-1133">Transmembrane helix</keyword>
<sequence>MSAIFAVAGKLVTLFIYVLVGYVVSKRKMISEGFSAGISRFLLVVTIPCLILSTFETDYTFERLVKAGEVYVISLIIFGASILIGYLTAWILRISEESKSVWIYSVTFTNHAFMGWAVMDAVFGGESIFYATFANLAFSTYAYTYGVWLMRSTGTEAGKKHSMKEYILTPVNAAIVVGLIMFIFQLRFPAPVDNAVQGMSSLTTPMAMLYVGTILTKSSIKDVFSDWRTYACSFVRLVLIPLLVLMIARPLIHDPMIYGVLVIGHAMPVAGFCAIFAGEYGNDVVLASKFIFITTLLCIITIPIFVMLL</sequence>
<feature type="transmembrane region" description="Helical" evidence="8">
    <location>
        <begin position="166"/>
        <end position="184"/>
    </location>
</feature>
<feature type="transmembrane region" description="Helical" evidence="8">
    <location>
        <begin position="101"/>
        <end position="122"/>
    </location>
</feature>
<evidence type="ECO:0000313" key="10">
    <source>
        <dbReference type="Proteomes" id="UP000260773"/>
    </source>
</evidence>
<evidence type="ECO:0000256" key="3">
    <source>
        <dbReference type="ARBA" id="ARBA00022448"/>
    </source>
</evidence>
<dbReference type="InterPro" id="IPR004776">
    <property type="entry name" value="Mem_transp_PIN-like"/>
</dbReference>
<feature type="transmembrane region" description="Helical" evidence="8">
    <location>
        <begin position="37"/>
        <end position="55"/>
    </location>
</feature>
<feature type="transmembrane region" description="Helical" evidence="8">
    <location>
        <begin position="257"/>
        <end position="278"/>
    </location>
</feature>
<dbReference type="GO" id="GO:0005886">
    <property type="term" value="C:plasma membrane"/>
    <property type="evidence" value="ECO:0007669"/>
    <property type="project" value="UniProtKB-SubCell"/>
</dbReference>
<feature type="transmembrane region" description="Helical" evidence="8">
    <location>
        <begin position="70"/>
        <end position="89"/>
    </location>
</feature>
<keyword evidence="4" id="KW-1003">Cell membrane</keyword>
<protein>
    <submittedName>
        <fullName evidence="9">AEC family transporter</fullName>
    </submittedName>
</protein>
<keyword evidence="3" id="KW-0813">Transport</keyword>
<evidence type="ECO:0000256" key="1">
    <source>
        <dbReference type="ARBA" id="ARBA00004651"/>
    </source>
</evidence>
<dbReference type="GO" id="GO:0055085">
    <property type="term" value="P:transmembrane transport"/>
    <property type="evidence" value="ECO:0007669"/>
    <property type="project" value="InterPro"/>
</dbReference>
<evidence type="ECO:0000256" key="5">
    <source>
        <dbReference type="ARBA" id="ARBA00022692"/>
    </source>
</evidence>
<comment type="similarity">
    <text evidence="2">Belongs to the auxin efflux carrier (TC 2.A.69) family.</text>
</comment>
<keyword evidence="5 8" id="KW-0812">Transmembrane</keyword>
<dbReference type="Proteomes" id="UP000260773">
    <property type="component" value="Unassembled WGS sequence"/>
</dbReference>
<accession>A0A3E2TAJ5</accession>
<evidence type="ECO:0000256" key="2">
    <source>
        <dbReference type="ARBA" id="ARBA00010145"/>
    </source>
</evidence>
<keyword evidence="7 8" id="KW-0472">Membrane</keyword>
<evidence type="ECO:0000256" key="4">
    <source>
        <dbReference type="ARBA" id="ARBA00022475"/>
    </source>
</evidence>
<dbReference type="InterPro" id="IPR038770">
    <property type="entry name" value="Na+/solute_symporter_sf"/>
</dbReference>
<feature type="transmembrane region" description="Helical" evidence="8">
    <location>
        <begin position="290"/>
        <end position="308"/>
    </location>
</feature>
<dbReference type="Gene3D" id="1.20.1530.20">
    <property type="match status" value="1"/>
</dbReference>
<evidence type="ECO:0000256" key="8">
    <source>
        <dbReference type="SAM" id="Phobius"/>
    </source>
</evidence>
<dbReference type="PANTHER" id="PTHR36838">
    <property type="entry name" value="AUXIN EFFLUX CARRIER FAMILY PROTEIN"/>
    <property type="match status" value="1"/>
</dbReference>
<dbReference type="PANTHER" id="PTHR36838:SF1">
    <property type="entry name" value="SLR1864 PROTEIN"/>
    <property type="match status" value="1"/>
</dbReference>
<feature type="transmembrane region" description="Helical" evidence="8">
    <location>
        <begin position="6"/>
        <end position="25"/>
    </location>
</feature>
<name>A0A3E2TAJ5_9FIRM</name>
<evidence type="ECO:0000313" key="9">
    <source>
        <dbReference type="EMBL" id="RGB71563.1"/>
    </source>
</evidence>
<organism evidence="9 10">
    <name type="scientific">Coprococcus catus</name>
    <dbReference type="NCBI Taxonomy" id="116085"/>
    <lineage>
        <taxon>Bacteria</taxon>
        <taxon>Bacillati</taxon>
        <taxon>Bacillota</taxon>
        <taxon>Clostridia</taxon>
        <taxon>Lachnospirales</taxon>
        <taxon>Lachnospiraceae</taxon>
        <taxon>Coprococcus</taxon>
    </lineage>
</organism>
<feature type="transmembrane region" description="Helical" evidence="8">
    <location>
        <begin position="128"/>
        <end position="145"/>
    </location>
</feature>
<gene>
    <name evidence="9" type="ORF">DW070_17265</name>
</gene>
<proteinExistence type="inferred from homology"/>
<feature type="transmembrane region" description="Helical" evidence="8">
    <location>
        <begin position="227"/>
        <end position="251"/>
    </location>
</feature>
<comment type="subcellular location">
    <subcellularLocation>
        <location evidence="1">Cell membrane</location>
        <topology evidence="1">Multi-pass membrane protein</topology>
    </subcellularLocation>
</comment>
<comment type="caution">
    <text evidence="9">The sequence shown here is derived from an EMBL/GenBank/DDBJ whole genome shotgun (WGS) entry which is preliminary data.</text>
</comment>
<dbReference type="Pfam" id="PF03547">
    <property type="entry name" value="Mem_trans"/>
    <property type="match status" value="1"/>
</dbReference>
<dbReference type="EMBL" id="QVEP01000098">
    <property type="protein sequence ID" value="RGB71563.1"/>
    <property type="molecule type" value="Genomic_DNA"/>
</dbReference>
<evidence type="ECO:0000256" key="7">
    <source>
        <dbReference type="ARBA" id="ARBA00023136"/>
    </source>
</evidence>
<reference evidence="9 10" key="1">
    <citation type="submission" date="2018-08" db="EMBL/GenBank/DDBJ databases">
        <title>A genome reference for cultivated species of the human gut microbiota.</title>
        <authorList>
            <person name="Zou Y."/>
            <person name="Xue W."/>
            <person name="Luo G."/>
        </authorList>
    </citation>
    <scope>NUCLEOTIDE SEQUENCE [LARGE SCALE GENOMIC DNA]</scope>
    <source>
        <strain evidence="9 10">AF45-17</strain>
    </source>
</reference>
<evidence type="ECO:0000256" key="6">
    <source>
        <dbReference type="ARBA" id="ARBA00022989"/>
    </source>
</evidence>